<dbReference type="Pfam" id="PF00378">
    <property type="entry name" value="ECH_1"/>
    <property type="match status" value="1"/>
</dbReference>
<dbReference type="Proteomes" id="UP000502665">
    <property type="component" value="Chromosome"/>
</dbReference>
<dbReference type="GO" id="GO:0016853">
    <property type="term" value="F:isomerase activity"/>
    <property type="evidence" value="ECO:0007669"/>
    <property type="project" value="UniProtKB-KW"/>
</dbReference>
<dbReference type="PANTHER" id="PTHR43459">
    <property type="entry name" value="ENOYL-COA HYDRATASE"/>
    <property type="match status" value="1"/>
</dbReference>
<protein>
    <submittedName>
        <fullName evidence="1">Enoyl-CoA hydratase/isomerase family protein</fullName>
    </submittedName>
</protein>
<proteinExistence type="predicted"/>
<accession>A0A6M4WFU0</accession>
<dbReference type="EMBL" id="CP049838">
    <property type="protein sequence ID" value="QJS99333.1"/>
    <property type="molecule type" value="Genomic_DNA"/>
</dbReference>
<sequence>MAVKMTDLLVTAVGPVRLIELNRPDQLNSMSEELHSALASVWDTVAGDPEARVVVLTGRGRAFSAGGDFGIMTRVQRDRAFRERNVDEARRIITGMLHCPLPVIAAVNGPAVGLGCSLALLSDLVLIADDAHLADPHVQVGLVAGDGGALILPLLVGPARAKELLFLGDRVSADEAVRLGIANRAVPKDKLLDEAMDLAGRLAALPAQALRETKRAVNLHLEHALATVLETALLAERDSMHSPDHIAAVEKIIASRGRRRAHAEG</sequence>
<dbReference type="SUPFAM" id="SSF52096">
    <property type="entry name" value="ClpP/crotonase"/>
    <property type="match status" value="1"/>
</dbReference>
<organism evidence="1 2">
    <name type="scientific">Streptomyces asoensis</name>
    <dbReference type="NCBI Taxonomy" id="249586"/>
    <lineage>
        <taxon>Bacteria</taxon>
        <taxon>Bacillati</taxon>
        <taxon>Actinomycetota</taxon>
        <taxon>Actinomycetes</taxon>
        <taxon>Kitasatosporales</taxon>
        <taxon>Streptomycetaceae</taxon>
        <taxon>Streptomyces</taxon>
    </lineage>
</organism>
<dbReference type="Gene3D" id="3.90.226.10">
    <property type="entry name" value="2-enoyl-CoA Hydratase, Chain A, domain 1"/>
    <property type="match status" value="1"/>
</dbReference>
<evidence type="ECO:0000313" key="1">
    <source>
        <dbReference type="EMBL" id="QJS99333.1"/>
    </source>
</evidence>
<dbReference type="PANTHER" id="PTHR43459:SF3">
    <property type="entry name" value="ENOYL-COA HYDRATASE ECHA15 (ENOYL HYDRASE) (UNSATURATED ACYL-COA HYDRATASE) (CROTONASE)-RELATED"/>
    <property type="match status" value="1"/>
</dbReference>
<dbReference type="InterPro" id="IPR001753">
    <property type="entry name" value="Enoyl-CoA_hydra/iso"/>
</dbReference>
<keyword evidence="2" id="KW-1185">Reference proteome</keyword>
<gene>
    <name evidence="1" type="ORF">G9272_02610</name>
</gene>
<evidence type="ECO:0000313" key="2">
    <source>
        <dbReference type="Proteomes" id="UP000502665"/>
    </source>
</evidence>
<name>A0A6M4WFU0_9ACTN</name>
<reference evidence="1" key="1">
    <citation type="submission" date="2020-03" db="EMBL/GenBank/DDBJ databases">
        <title>Molecular networking-based the target discovery of potent antiproliferative macrolactams: 5/6/7/16 polycyclic ansamycins and glycosylated trienomycin from Streptomyces cacaoi subsp. asoensis.</title>
        <authorList>
            <person name="Liu L.-L."/>
        </authorList>
    </citation>
    <scope>NUCLEOTIDE SEQUENCE [LARGE SCALE GENOMIC DNA]</scope>
    <source>
        <strain evidence="1">H2S5</strain>
    </source>
</reference>
<dbReference type="AlphaFoldDB" id="A0A6M4WFU0"/>
<dbReference type="CDD" id="cd06558">
    <property type="entry name" value="crotonase-like"/>
    <property type="match status" value="1"/>
</dbReference>
<dbReference type="InterPro" id="IPR029045">
    <property type="entry name" value="ClpP/crotonase-like_dom_sf"/>
</dbReference>